<evidence type="ECO:0000259" key="1">
    <source>
        <dbReference type="Pfam" id="PF09836"/>
    </source>
</evidence>
<proteinExistence type="predicted"/>
<dbReference type="InterPro" id="IPR018640">
    <property type="entry name" value="DUF2063"/>
</dbReference>
<dbReference type="Proteomes" id="UP000072741">
    <property type="component" value="Unassembled WGS sequence"/>
</dbReference>
<organism evidence="2 3">
    <name type="scientific">Pseudacidovorax intermedius</name>
    <dbReference type="NCBI Taxonomy" id="433924"/>
    <lineage>
        <taxon>Bacteria</taxon>
        <taxon>Pseudomonadati</taxon>
        <taxon>Pseudomonadota</taxon>
        <taxon>Betaproteobacteria</taxon>
        <taxon>Burkholderiales</taxon>
        <taxon>Comamonadaceae</taxon>
        <taxon>Pseudacidovorax</taxon>
    </lineage>
</organism>
<comment type="caution">
    <text evidence="2">The sequence shown here is derived from an EMBL/GenBank/DDBJ whole genome shotgun (WGS) entry which is preliminary data.</text>
</comment>
<gene>
    <name evidence="2" type="ORF">NS331_03010</name>
</gene>
<accession>A0A147HAU8</accession>
<evidence type="ECO:0000313" key="2">
    <source>
        <dbReference type="EMBL" id="KTT27060.1"/>
    </source>
</evidence>
<sequence>MLHLAVLAPDAAGPLADQPGLAIYRNGIRRACIEALVANHPATGRLLGEDWLRSAAAEYLQHAWPTEASLLRYGDSLPDFLAGLPSTAGLPWLRAVCRLDRLWLDAHAAADAQPVDAGLFSALAPEALGQVRLRPLPSARWTWHADMPAFAIWQAARAGAEATDLAGLPWAPDGALLVRAGEAVEWHALDRAGCAFLDACADGRTLLEASGQAMAADPGCAIAPLIGQLLGWQVLSLDPIRTDHP</sequence>
<evidence type="ECO:0000313" key="3">
    <source>
        <dbReference type="Proteomes" id="UP000072741"/>
    </source>
</evidence>
<protein>
    <recommendedName>
        <fullName evidence="1">Putative DNA-binding domain-containing protein</fullName>
    </recommendedName>
</protein>
<dbReference type="Pfam" id="PF09836">
    <property type="entry name" value="DUF2063"/>
    <property type="match status" value="1"/>
</dbReference>
<name>A0A147HAU8_9BURK</name>
<reference evidence="2 3" key="1">
    <citation type="journal article" date="2016" name="Front. Microbiol.">
        <title>Genomic Resource of Rice Seed Associated Bacteria.</title>
        <authorList>
            <person name="Midha S."/>
            <person name="Bansal K."/>
            <person name="Sharma S."/>
            <person name="Kumar N."/>
            <person name="Patil P.P."/>
            <person name="Chaudhry V."/>
            <person name="Patil P.B."/>
        </authorList>
    </citation>
    <scope>NUCLEOTIDE SEQUENCE [LARGE SCALE GENOMIC DNA]</scope>
    <source>
        <strain evidence="2 3">NS331</strain>
    </source>
</reference>
<feature type="domain" description="Putative DNA-binding" evidence="1">
    <location>
        <begin position="6"/>
        <end position="81"/>
    </location>
</feature>
<keyword evidence="3" id="KW-1185">Reference proteome</keyword>
<dbReference type="EMBL" id="LDSL01000023">
    <property type="protein sequence ID" value="KTT27060.1"/>
    <property type="molecule type" value="Genomic_DNA"/>
</dbReference>
<dbReference type="AlphaFoldDB" id="A0A147HAU8"/>